<dbReference type="AlphaFoldDB" id="A0A0A8ZSJ3"/>
<evidence type="ECO:0000313" key="1">
    <source>
        <dbReference type="EMBL" id="JAD37807.1"/>
    </source>
</evidence>
<sequence>MSVWVLTEVNVNVSLHQLFPSDYSLPLSKNTLLLTTHLPIILKKCQHLLWNYSNIHG</sequence>
<organism evidence="1">
    <name type="scientific">Arundo donax</name>
    <name type="common">Giant reed</name>
    <name type="synonym">Donax arundinaceus</name>
    <dbReference type="NCBI Taxonomy" id="35708"/>
    <lineage>
        <taxon>Eukaryota</taxon>
        <taxon>Viridiplantae</taxon>
        <taxon>Streptophyta</taxon>
        <taxon>Embryophyta</taxon>
        <taxon>Tracheophyta</taxon>
        <taxon>Spermatophyta</taxon>
        <taxon>Magnoliopsida</taxon>
        <taxon>Liliopsida</taxon>
        <taxon>Poales</taxon>
        <taxon>Poaceae</taxon>
        <taxon>PACMAD clade</taxon>
        <taxon>Arundinoideae</taxon>
        <taxon>Arundineae</taxon>
        <taxon>Arundo</taxon>
    </lineage>
</organism>
<protein>
    <submittedName>
        <fullName evidence="1">Uncharacterized protein</fullName>
    </submittedName>
</protein>
<reference evidence="1" key="2">
    <citation type="journal article" date="2015" name="Data Brief">
        <title>Shoot transcriptome of the giant reed, Arundo donax.</title>
        <authorList>
            <person name="Barrero R.A."/>
            <person name="Guerrero F.D."/>
            <person name="Moolhuijzen P."/>
            <person name="Goolsby J.A."/>
            <person name="Tidwell J."/>
            <person name="Bellgard S.E."/>
            <person name="Bellgard M.I."/>
        </authorList>
    </citation>
    <scope>NUCLEOTIDE SEQUENCE</scope>
    <source>
        <tissue evidence="1">Shoot tissue taken approximately 20 cm above the soil surface</tissue>
    </source>
</reference>
<proteinExistence type="predicted"/>
<dbReference type="EMBL" id="GBRH01260088">
    <property type="protein sequence ID" value="JAD37807.1"/>
    <property type="molecule type" value="Transcribed_RNA"/>
</dbReference>
<name>A0A0A8ZSJ3_ARUDO</name>
<reference evidence="1" key="1">
    <citation type="submission" date="2014-09" db="EMBL/GenBank/DDBJ databases">
        <authorList>
            <person name="Magalhaes I.L.F."/>
            <person name="Oliveira U."/>
            <person name="Santos F.R."/>
            <person name="Vidigal T.H.D.A."/>
            <person name="Brescovit A.D."/>
            <person name="Santos A.J."/>
        </authorList>
    </citation>
    <scope>NUCLEOTIDE SEQUENCE</scope>
    <source>
        <tissue evidence="1">Shoot tissue taken approximately 20 cm above the soil surface</tissue>
    </source>
</reference>
<accession>A0A0A8ZSJ3</accession>